<reference evidence="1 2" key="1">
    <citation type="submission" date="2009-01" db="EMBL/GenBank/DDBJ databases">
        <authorList>
            <person name="Fulton L."/>
            <person name="Clifton S."/>
            <person name="Chinwalla A.T."/>
            <person name="Mitreva M."/>
            <person name="Sodergren E."/>
            <person name="Weinstock G."/>
            <person name="Clifton S."/>
            <person name="Dooling D.J."/>
            <person name="Fulton B."/>
            <person name="Minx P."/>
            <person name="Pepin K.H."/>
            <person name="Johnson M."/>
            <person name="Bhonagiri V."/>
            <person name="Nash W.E."/>
            <person name="Mardis E.R."/>
            <person name="Wilson R.K."/>
        </authorList>
    </citation>
    <scope>NUCLEOTIDE SEQUENCE [LARGE SCALE GENOMIC DNA]</scope>
    <source>
        <strain evidence="1 2">NRL30031/H210</strain>
    </source>
</reference>
<proteinExistence type="predicted"/>
<organism evidence="1 2">
    <name type="scientific">Neisseria flavescens NRL30031/H210</name>
    <dbReference type="NCBI Taxonomy" id="546264"/>
    <lineage>
        <taxon>Bacteria</taxon>
        <taxon>Pseudomonadati</taxon>
        <taxon>Pseudomonadota</taxon>
        <taxon>Betaproteobacteria</taxon>
        <taxon>Neisseriales</taxon>
        <taxon>Neisseriaceae</taxon>
        <taxon>Neisseria</taxon>
    </lineage>
</organism>
<keyword evidence="2" id="KW-1185">Reference proteome</keyword>
<dbReference type="EMBL" id="ACEN01000094">
    <property type="protein sequence ID" value="EEG32960.1"/>
    <property type="molecule type" value="Genomic_DNA"/>
</dbReference>
<dbReference type="AlphaFoldDB" id="C0EPT2"/>
<gene>
    <name evidence="1" type="ORF">NEIFLAOT_01972</name>
</gene>
<name>C0EPT2_NEIFL</name>
<dbReference type="Proteomes" id="UP000004457">
    <property type="component" value="Unassembled WGS sequence"/>
</dbReference>
<accession>C0EPT2</accession>
<comment type="caution">
    <text evidence="1">The sequence shown here is derived from an EMBL/GenBank/DDBJ whole genome shotgun (WGS) entry which is preliminary data.</text>
</comment>
<sequence>MAATAFDGGQEFVARMGNEQENDVLRRLFQSFQQTVCRLSVHAFSRMYQYHAQAASDSGQVNVFHNIAHGIDFDLQEFASRCLAFGNFRREFVKVGMGVLVEQMARSTLAAGFMTGLGRFAQQCLRDKAGKLGFAGIFFAGKQPGVGTVLPMGGELLPLGFMPWINHIVWEL</sequence>
<evidence type="ECO:0000313" key="1">
    <source>
        <dbReference type="EMBL" id="EEG32960.1"/>
    </source>
</evidence>
<evidence type="ECO:0000313" key="2">
    <source>
        <dbReference type="Proteomes" id="UP000004457"/>
    </source>
</evidence>
<protein>
    <submittedName>
        <fullName evidence="1">Uncharacterized protein</fullName>
    </submittedName>
</protein>